<dbReference type="SUPFAM" id="SSF53032">
    <property type="entry name" value="tRNA-intron endonuclease catalytic domain-like"/>
    <property type="match status" value="1"/>
</dbReference>
<comment type="similarity">
    <text evidence="1">Belongs to the tRNA-intron endonuclease family.</text>
</comment>
<feature type="compositionally biased region" description="Basic residues" evidence="4">
    <location>
        <begin position="271"/>
        <end position="281"/>
    </location>
</feature>
<dbReference type="Proteomes" id="UP001160483">
    <property type="component" value="Unassembled WGS sequence"/>
</dbReference>
<evidence type="ECO:0000313" key="8">
    <source>
        <dbReference type="Proteomes" id="UP001158986"/>
    </source>
</evidence>
<comment type="caution">
    <text evidence="6">The sequence shown here is derived from an EMBL/GenBank/DDBJ whole genome shotgun (WGS) entry which is preliminary data.</text>
</comment>
<name>A0AAU9KP68_9STRA</name>
<dbReference type="EC" id="4.6.1.16" evidence="2"/>
<dbReference type="PANTHER" id="PTHR21227:SF0">
    <property type="entry name" value="TRNA-SPLICING ENDONUCLEASE SUBUNIT SEN2"/>
    <property type="match status" value="1"/>
</dbReference>
<proteinExistence type="inferred from homology"/>
<dbReference type="CDD" id="cd22363">
    <property type="entry name" value="tRNA-intron_lyase_C"/>
    <property type="match status" value="1"/>
</dbReference>
<comment type="catalytic activity">
    <reaction evidence="3">
        <text>pretRNA = a 3'-half-tRNA molecule with a 5'-OH end + a 5'-half-tRNA molecule with a 2',3'-cyclic phosphate end + an intron with a 2',3'-cyclic phosphate and a 5'-hydroxyl terminus.</text>
        <dbReference type="EC" id="4.6.1.16"/>
    </reaction>
</comment>
<dbReference type="InterPro" id="IPR006677">
    <property type="entry name" value="tRNA_intron_Endonuc_cat-like"/>
</dbReference>
<dbReference type="GO" id="GO:0000379">
    <property type="term" value="P:tRNA-type intron splice site recognition and cleavage"/>
    <property type="evidence" value="ECO:0007669"/>
    <property type="project" value="TreeGrafter"/>
</dbReference>
<evidence type="ECO:0000256" key="2">
    <source>
        <dbReference type="ARBA" id="ARBA00012573"/>
    </source>
</evidence>
<sequence>MVSWKMLAAGGNEVEVTFNTDDVAAWQDFEVKGYGREVVQTLPMSLKVSENMLETLPSIELNTIEITRRRHLSLPEVYYAAAMDGVLLVNEPLQDLWERFKSSSATFTKYFIIYQHFRRLGWIPRSGLNYGAHYTLYRGSAAEYHSEYVVYIQDDGKTSSWNQIQSLTRIAADVKKTVLLCSVTIEQANENVTMGNAVTCNSLANAVSCAKKNSLAIGDSDLTYGAYSFHGIQYTVEAIAIRFWDALTAKEPSSYTFLPQPILPKNLESAKKKKRIKRPKRRFESKARTS</sequence>
<protein>
    <recommendedName>
        <fullName evidence="2">tRNA-intron lyase</fullName>
        <ecNumber evidence="2">4.6.1.16</ecNumber>
    </recommendedName>
</protein>
<dbReference type="PANTHER" id="PTHR21227">
    <property type="entry name" value="TRNA-SPLICING ENDONUCLEASE SUBUNIT SEN2"/>
    <property type="match status" value="1"/>
</dbReference>
<dbReference type="GO" id="GO:0000214">
    <property type="term" value="C:tRNA-intron endonuclease complex"/>
    <property type="evidence" value="ECO:0007669"/>
    <property type="project" value="TreeGrafter"/>
</dbReference>
<dbReference type="EMBL" id="CAKLCB010000367">
    <property type="protein sequence ID" value="CAH0520579.1"/>
    <property type="molecule type" value="Genomic_DNA"/>
</dbReference>
<evidence type="ECO:0000313" key="7">
    <source>
        <dbReference type="EMBL" id="CAH0520579.1"/>
    </source>
</evidence>
<dbReference type="NCBIfam" id="TIGR00324">
    <property type="entry name" value="endA"/>
    <property type="match status" value="1"/>
</dbReference>
<dbReference type="GO" id="GO:0005737">
    <property type="term" value="C:cytoplasm"/>
    <property type="evidence" value="ECO:0007669"/>
    <property type="project" value="TreeGrafter"/>
</dbReference>
<dbReference type="EMBL" id="CAKKTJ010000090">
    <property type="protein sequence ID" value="CAH0473979.1"/>
    <property type="molecule type" value="Genomic_DNA"/>
</dbReference>
<dbReference type="InterPro" id="IPR011856">
    <property type="entry name" value="tRNA_endonuc-like_dom_sf"/>
</dbReference>
<evidence type="ECO:0000256" key="4">
    <source>
        <dbReference type="SAM" id="MobiDB-lite"/>
    </source>
</evidence>
<feature type="region of interest" description="Disordered" evidence="4">
    <location>
        <begin position="269"/>
        <end position="290"/>
    </location>
</feature>
<keyword evidence="8" id="KW-1185">Reference proteome</keyword>
<dbReference type="GO" id="GO:0003676">
    <property type="term" value="F:nucleic acid binding"/>
    <property type="evidence" value="ECO:0007669"/>
    <property type="project" value="InterPro"/>
</dbReference>
<reference evidence="6 8" key="1">
    <citation type="submission" date="2021-11" db="EMBL/GenBank/DDBJ databases">
        <authorList>
            <person name="Islam A."/>
            <person name="Islam S."/>
            <person name="Flora M.S."/>
            <person name="Rahman M."/>
            <person name="Ziaur R.M."/>
            <person name="Epstein J.H."/>
            <person name="Hassan M."/>
            <person name="Klassen M."/>
            <person name="Woodard K."/>
            <person name="Webb A."/>
            <person name="Webby R.J."/>
            <person name="El Zowalaty M.E."/>
        </authorList>
    </citation>
    <scope>NUCLEOTIDE SEQUENCE</scope>
    <source>
        <strain evidence="7">Pbs1</strain>
        <strain evidence="6">Pbs3</strain>
    </source>
</reference>
<accession>A0AAU9KP68</accession>
<evidence type="ECO:0000313" key="9">
    <source>
        <dbReference type="Proteomes" id="UP001160483"/>
    </source>
</evidence>
<dbReference type="AlphaFoldDB" id="A0AAU9KP68"/>
<feature type="domain" description="tRNA intron endonuclease catalytic" evidence="5">
    <location>
        <begin position="107"/>
        <end position="192"/>
    </location>
</feature>
<dbReference type="Gene3D" id="3.40.1350.10">
    <property type="match status" value="1"/>
</dbReference>
<evidence type="ECO:0000259" key="5">
    <source>
        <dbReference type="Pfam" id="PF01974"/>
    </source>
</evidence>
<evidence type="ECO:0000256" key="1">
    <source>
        <dbReference type="ARBA" id="ARBA00008078"/>
    </source>
</evidence>
<evidence type="ECO:0000256" key="3">
    <source>
        <dbReference type="ARBA" id="ARBA00034031"/>
    </source>
</evidence>
<dbReference type="Proteomes" id="UP001158986">
    <property type="component" value="Unassembled WGS sequence"/>
</dbReference>
<gene>
    <name evidence="7" type="ORF">PBS001_LOCUS7051</name>
    <name evidence="6" type="ORF">PBS003_LOCUS851</name>
</gene>
<dbReference type="InterPro" id="IPR036167">
    <property type="entry name" value="tRNA_intron_Endo_cat-like_sf"/>
</dbReference>
<dbReference type="GO" id="GO:0000213">
    <property type="term" value="F:tRNA-intron lyase activity"/>
    <property type="evidence" value="ECO:0007669"/>
    <property type="project" value="UniProtKB-EC"/>
</dbReference>
<evidence type="ECO:0000313" key="6">
    <source>
        <dbReference type="EMBL" id="CAH0473979.1"/>
    </source>
</evidence>
<dbReference type="Pfam" id="PF01974">
    <property type="entry name" value="tRNA_int_endo"/>
    <property type="match status" value="1"/>
</dbReference>
<organism evidence="6 9">
    <name type="scientific">Peronospora belbahrii</name>
    <dbReference type="NCBI Taxonomy" id="622444"/>
    <lineage>
        <taxon>Eukaryota</taxon>
        <taxon>Sar</taxon>
        <taxon>Stramenopiles</taxon>
        <taxon>Oomycota</taxon>
        <taxon>Peronosporomycetes</taxon>
        <taxon>Peronosporales</taxon>
        <taxon>Peronosporaceae</taxon>
        <taxon>Peronospora</taxon>
    </lineage>
</organism>
<dbReference type="InterPro" id="IPR006676">
    <property type="entry name" value="tRNA_splic"/>
</dbReference>